<reference evidence="5 6" key="1">
    <citation type="submission" date="2010-08" db="EMBL/GenBank/DDBJ databases">
        <title>Complete sequence of Clostridium cellulovorans 743B.</title>
        <authorList>
            <consortium name="US DOE Joint Genome Institute"/>
            <person name="Lucas S."/>
            <person name="Copeland A."/>
            <person name="Lapidus A."/>
            <person name="Cheng J.-F."/>
            <person name="Bruce D."/>
            <person name="Goodwin L."/>
            <person name="Pitluck S."/>
            <person name="Chertkov O."/>
            <person name="Detter J.C."/>
            <person name="Han C."/>
            <person name="Tapia R."/>
            <person name="Land M."/>
            <person name="Hauser L."/>
            <person name="Chang Y.-J."/>
            <person name="Jeffries C."/>
            <person name="Kyrpides N."/>
            <person name="Ivanova N."/>
            <person name="Mikhailova N."/>
            <person name="Hemme C.L."/>
            <person name="Woyke T."/>
        </authorList>
    </citation>
    <scope>NUCLEOTIDE SEQUENCE [LARGE SCALE GENOMIC DNA]</scope>
    <source>
        <strain evidence="6">ATCC 35296 / DSM 3052 / OCM 3 / 743B</strain>
    </source>
</reference>
<dbReference type="PANTHER" id="PTHR32089:SF112">
    <property type="entry name" value="LYSOZYME-LIKE PROTEIN-RELATED"/>
    <property type="match status" value="1"/>
</dbReference>
<dbReference type="InterPro" id="IPR004089">
    <property type="entry name" value="MCPsignal_dom"/>
</dbReference>
<dbReference type="KEGG" id="ccb:Clocel_4164"/>
<dbReference type="RefSeq" id="WP_010074180.1">
    <property type="nucleotide sequence ID" value="NC_014393.1"/>
</dbReference>
<gene>
    <name evidence="5" type="ordered locus">Clocel_4164</name>
</gene>
<feature type="transmembrane region" description="Helical" evidence="3">
    <location>
        <begin position="65"/>
        <end position="84"/>
    </location>
</feature>
<feature type="transmembrane region" description="Helical" evidence="3">
    <location>
        <begin position="113"/>
        <end position="131"/>
    </location>
</feature>
<evidence type="ECO:0000313" key="5">
    <source>
        <dbReference type="EMBL" id="ADL53825.1"/>
    </source>
</evidence>
<keyword evidence="6" id="KW-1185">Reference proteome</keyword>
<keyword evidence="1 2" id="KW-0807">Transducer</keyword>
<organism evidence="5 6">
    <name type="scientific">Clostridium cellulovorans (strain ATCC 35296 / DSM 3052 / OCM 3 / 743B)</name>
    <dbReference type="NCBI Taxonomy" id="573061"/>
    <lineage>
        <taxon>Bacteria</taxon>
        <taxon>Bacillati</taxon>
        <taxon>Bacillota</taxon>
        <taxon>Clostridia</taxon>
        <taxon>Eubacteriales</taxon>
        <taxon>Clostridiaceae</taxon>
        <taxon>Clostridium</taxon>
    </lineage>
</organism>
<keyword evidence="3" id="KW-1133">Transmembrane helix</keyword>
<dbReference type="GO" id="GO:0007165">
    <property type="term" value="P:signal transduction"/>
    <property type="evidence" value="ECO:0007669"/>
    <property type="project" value="UniProtKB-KW"/>
</dbReference>
<feature type="transmembrane region" description="Helical" evidence="3">
    <location>
        <begin position="143"/>
        <end position="162"/>
    </location>
</feature>
<dbReference type="PROSITE" id="PS50111">
    <property type="entry name" value="CHEMOTAXIS_TRANSDUC_2"/>
    <property type="match status" value="1"/>
</dbReference>
<evidence type="ECO:0000256" key="1">
    <source>
        <dbReference type="ARBA" id="ARBA00023224"/>
    </source>
</evidence>
<keyword evidence="3" id="KW-0812">Transmembrane</keyword>
<keyword evidence="3" id="KW-0472">Membrane</keyword>
<evidence type="ECO:0000313" key="6">
    <source>
        <dbReference type="Proteomes" id="UP000002730"/>
    </source>
</evidence>
<feature type="domain" description="Methyl-accepting transducer" evidence="4">
    <location>
        <begin position="210"/>
        <end position="481"/>
    </location>
</feature>
<dbReference type="HOGENOM" id="CLU_000445_107_18_9"/>
<dbReference type="Proteomes" id="UP000002730">
    <property type="component" value="Chromosome"/>
</dbReference>
<protein>
    <submittedName>
        <fullName evidence="5">Methyl-accepting chemotaxis sensory transducer</fullName>
    </submittedName>
</protein>
<sequence>MDLELLKDEEKRMNTVMFLINLLIPFFAFGFLKLFLDGTSIDAIVFIFTPMSLLIKLFEKTLKGLAKYLYISAIPVLGAVVIAFSADGKFVCITQTYFFILILSIAYYNRKVVIAAALSTIVANSLGLFFYTKEYLLILNLPAWIFIMGLFALASVVATIITERTYNLFKTSEIKEKETANLFSSQEKIMINVKDIFNNLKNVSDTIYHSIDQSKETTQQIAVSSQEIAEGSMEQLREVDGSIDVFNTLANKISSAEDKVNEAVRSMNTLKQNNNTGISSIEELSSKFEENTKSTNDVYQEIHNLSEKSKSIGSIIDTINGIAEQTNLLALNAAIEAARAGESGRGFAVVADEIRKLAEQSSTSTQKVDNILVDIINIIEKTQSTMKYNRGIVSESNEKLNTTVNSFKNIVVSSEDIINIIHILSDQLEDIKNLKDTLLKSMETLSTFSKESARSTEEVSASTEEQAASVETIVASMSEIQGIIDNLSDILNSNKI</sequence>
<evidence type="ECO:0000256" key="2">
    <source>
        <dbReference type="PROSITE-ProRule" id="PRU00284"/>
    </source>
</evidence>
<accession>D9SMG9</accession>
<dbReference type="EMBL" id="CP002160">
    <property type="protein sequence ID" value="ADL53825.1"/>
    <property type="molecule type" value="Genomic_DNA"/>
</dbReference>
<dbReference type="AlphaFoldDB" id="D9SMG9"/>
<feature type="transmembrane region" description="Helical" evidence="3">
    <location>
        <begin position="41"/>
        <end position="58"/>
    </location>
</feature>
<dbReference type="GO" id="GO:0016020">
    <property type="term" value="C:membrane"/>
    <property type="evidence" value="ECO:0007669"/>
    <property type="project" value="InterPro"/>
</dbReference>
<dbReference type="Pfam" id="PF00015">
    <property type="entry name" value="MCPsignal"/>
    <property type="match status" value="1"/>
</dbReference>
<feature type="transmembrane region" description="Helical" evidence="3">
    <location>
        <begin position="90"/>
        <end position="108"/>
    </location>
</feature>
<evidence type="ECO:0000256" key="3">
    <source>
        <dbReference type="SAM" id="Phobius"/>
    </source>
</evidence>
<dbReference type="eggNOG" id="COG0840">
    <property type="taxonomic scope" value="Bacteria"/>
</dbReference>
<dbReference type="STRING" id="573061.Clocel_4164"/>
<name>D9SMG9_CLOC7</name>
<dbReference type="SMART" id="SM00283">
    <property type="entry name" value="MA"/>
    <property type="match status" value="1"/>
</dbReference>
<feature type="transmembrane region" description="Helical" evidence="3">
    <location>
        <begin position="16"/>
        <end position="35"/>
    </location>
</feature>
<evidence type="ECO:0000259" key="4">
    <source>
        <dbReference type="PROSITE" id="PS50111"/>
    </source>
</evidence>
<proteinExistence type="predicted"/>
<dbReference type="SUPFAM" id="SSF58104">
    <property type="entry name" value="Methyl-accepting chemotaxis protein (MCP) signaling domain"/>
    <property type="match status" value="1"/>
</dbReference>
<dbReference type="Gene3D" id="1.10.287.950">
    <property type="entry name" value="Methyl-accepting chemotaxis protein"/>
    <property type="match status" value="1"/>
</dbReference>
<dbReference type="OrthoDB" id="1892970at2"/>
<dbReference type="PANTHER" id="PTHR32089">
    <property type="entry name" value="METHYL-ACCEPTING CHEMOTAXIS PROTEIN MCPB"/>
    <property type="match status" value="1"/>
</dbReference>